<name>A0A5J4QLP9_9ZZZZ</name>
<dbReference type="InterPro" id="IPR014710">
    <property type="entry name" value="RmlC-like_jellyroll"/>
</dbReference>
<proteinExistence type="predicted"/>
<reference evidence="1" key="1">
    <citation type="submission" date="2019-03" db="EMBL/GenBank/DDBJ databases">
        <title>Single cell metagenomics reveals metabolic interactions within the superorganism composed of flagellate Streblomastix strix and complex community of Bacteroidetes bacteria on its surface.</title>
        <authorList>
            <person name="Treitli S.C."/>
            <person name="Kolisko M."/>
            <person name="Husnik F."/>
            <person name="Keeling P."/>
            <person name="Hampl V."/>
        </authorList>
    </citation>
    <scope>NUCLEOTIDE SEQUENCE</scope>
    <source>
        <strain evidence="1">STM</strain>
    </source>
</reference>
<organism evidence="1">
    <name type="scientific">termite gut metagenome</name>
    <dbReference type="NCBI Taxonomy" id="433724"/>
    <lineage>
        <taxon>unclassified sequences</taxon>
        <taxon>metagenomes</taxon>
        <taxon>organismal metagenomes</taxon>
    </lineage>
</organism>
<accession>A0A5J4QLP9</accession>
<dbReference type="Gene3D" id="2.60.120.10">
    <property type="entry name" value="Jelly Rolls"/>
    <property type="match status" value="1"/>
</dbReference>
<gene>
    <name evidence="1" type="ORF">EZS27_028573</name>
</gene>
<sequence>MARRSHHLYAGIRRRQSLTMLCRSWKSGRYHYCTPEWVHATISARPDSPLTFGTWCDRNYGFEYDDVRAHKGIAWFPIVTGDTLQWIRNEIIGNQNYNVRKCGFIPNFLSNKTNRFILSLKKIMISFFLLHVPIYLRTVGKSQGKLIVKAFLVPIKNAGTAKLIVK</sequence>
<comment type="caution">
    <text evidence="1">The sequence shown here is derived from an EMBL/GenBank/DDBJ whole genome shotgun (WGS) entry which is preliminary data.</text>
</comment>
<evidence type="ECO:0000313" key="1">
    <source>
        <dbReference type="EMBL" id="KAA6321820.1"/>
    </source>
</evidence>
<dbReference type="EMBL" id="SNRY01003206">
    <property type="protein sequence ID" value="KAA6321820.1"/>
    <property type="molecule type" value="Genomic_DNA"/>
</dbReference>
<dbReference type="AlphaFoldDB" id="A0A5J4QLP9"/>
<protein>
    <submittedName>
        <fullName evidence="1">Uncharacterized protein</fullName>
    </submittedName>
</protein>